<sequence length="81" mass="9518">MLVTQDSTDSSTYPPRYNLSPDDFHDNQILETHTASSGMKIFSFRTQPRYNKLQSRSVSLWQLSYIRKYSDKQRDLFTSCS</sequence>
<proteinExistence type="predicted"/>
<feature type="compositionally biased region" description="Polar residues" evidence="1">
    <location>
        <begin position="1"/>
        <end position="13"/>
    </location>
</feature>
<keyword evidence="3" id="KW-1185">Reference proteome</keyword>
<accession>A0AAV7BQ92</accession>
<organism evidence="2 3">
    <name type="scientific">Engystomops pustulosus</name>
    <name type="common">Tungara frog</name>
    <name type="synonym">Physalaemus pustulosus</name>
    <dbReference type="NCBI Taxonomy" id="76066"/>
    <lineage>
        <taxon>Eukaryota</taxon>
        <taxon>Metazoa</taxon>
        <taxon>Chordata</taxon>
        <taxon>Craniata</taxon>
        <taxon>Vertebrata</taxon>
        <taxon>Euteleostomi</taxon>
        <taxon>Amphibia</taxon>
        <taxon>Batrachia</taxon>
        <taxon>Anura</taxon>
        <taxon>Neobatrachia</taxon>
        <taxon>Hyloidea</taxon>
        <taxon>Leptodactylidae</taxon>
        <taxon>Leiuperinae</taxon>
        <taxon>Engystomops</taxon>
    </lineage>
</organism>
<evidence type="ECO:0000313" key="2">
    <source>
        <dbReference type="EMBL" id="KAG8574713.1"/>
    </source>
</evidence>
<name>A0AAV7BQ92_ENGPU</name>
<evidence type="ECO:0000256" key="1">
    <source>
        <dbReference type="SAM" id="MobiDB-lite"/>
    </source>
</evidence>
<dbReference type="EMBL" id="WNYA01000004">
    <property type="protein sequence ID" value="KAG8574713.1"/>
    <property type="molecule type" value="Genomic_DNA"/>
</dbReference>
<gene>
    <name evidence="2" type="ORF">GDO81_009286</name>
</gene>
<comment type="caution">
    <text evidence="2">The sequence shown here is derived from an EMBL/GenBank/DDBJ whole genome shotgun (WGS) entry which is preliminary data.</text>
</comment>
<evidence type="ECO:0000313" key="3">
    <source>
        <dbReference type="Proteomes" id="UP000824782"/>
    </source>
</evidence>
<protein>
    <submittedName>
        <fullName evidence="2">Uncharacterized protein</fullName>
    </submittedName>
</protein>
<feature type="region of interest" description="Disordered" evidence="1">
    <location>
        <begin position="1"/>
        <end position="22"/>
    </location>
</feature>
<reference evidence="2" key="1">
    <citation type="thesis" date="2020" institute="ProQuest LLC" country="789 East Eisenhower Parkway, Ann Arbor, MI, USA">
        <title>Comparative Genomics and Chromosome Evolution.</title>
        <authorList>
            <person name="Mudd A.B."/>
        </authorList>
    </citation>
    <scope>NUCLEOTIDE SEQUENCE</scope>
    <source>
        <strain evidence="2">237g6f4</strain>
        <tissue evidence="2">Blood</tissue>
    </source>
</reference>
<dbReference type="Proteomes" id="UP000824782">
    <property type="component" value="Unassembled WGS sequence"/>
</dbReference>
<dbReference type="AlphaFoldDB" id="A0AAV7BQ92"/>